<feature type="compositionally biased region" description="Polar residues" evidence="1">
    <location>
        <begin position="119"/>
        <end position="129"/>
    </location>
</feature>
<feature type="compositionally biased region" description="Basic and acidic residues" evidence="1">
    <location>
        <begin position="130"/>
        <end position="142"/>
    </location>
</feature>
<proteinExistence type="predicted"/>
<name>S8E4W8_9LAMI</name>
<organism evidence="2 3">
    <name type="scientific">Genlisea aurea</name>
    <dbReference type="NCBI Taxonomy" id="192259"/>
    <lineage>
        <taxon>Eukaryota</taxon>
        <taxon>Viridiplantae</taxon>
        <taxon>Streptophyta</taxon>
        <taxon>Embryophyta</taxon>
        <taxon>Tracheophyta</taxon>
        <taxon>Spermatophyta</taxon>
        <taxon>Magnoliopsida</taxon>
        <taxon>eudicotyledons</taxon>
        <taxon>Gunneridae</taxon>
        <taxon>Pentapetalae</taxon>
        <taxon>asterids</taxon>
        <taxon>lamiids</taxon>
        <taxon>Lamiales</taxon>
        <taxon>Lentibulariaceae</taxon>
        <taxon>Genlisea</taxon>
    </lineage>
</organism>
<gene>
    <name evidence="2" type="ORF">M569_07433</name>
</gene>
<evidence type="ECO:0000256" key="1">
    <source>
        <dbReference type="SAM" id="MobiDB-lite"/>
    </source>
</evidence>
<accession>S8E4W8</accession>
<reference evidence="2 3" key="1">
    <citation type="journal article" date="2013" name="BMC Genomics">
        <title>The miniature genome of a carnivorous plant Genlisea aurea contains a low number of genes and short non-coding sequences.</title>
        <authorList>
            <person name="Leushkin E.V."/>
            <person name="Sutormin R.A."/>
            <person name="Nabieva E.R."/>
            <person name="Penin A.A."/>
            <person name="Kondrashov A.S."/>
            <person name="Logacheva M.D."/>
        </authorList>
    </citation>
    <scope>NUCLEOTIDE SEQUENCE [LARGE SCALE GENOMIC DNA]</scope>
</reference>
<dbReference type="EMBL" id="AUSU01003163">
    <property type="protein sequence ID" value="EPS67342.1"/>
    <property type="molecule type" value="Genomic_DNA"/>
</dbReference>
<feature type="region of interest" description="Disordered" evidence="1">
    <location>
        <begin position="115"/>
        <end position="142"/>
    </location>
</feature>
<feature type="region of interest" description="Disordered" evidence="1">
    <location>
        <begin position="211"/>
        <end position="230"/>
    </location>
</feature>
<dbReference type="InterPro" id="IPR052442">
    <property type="entry name" value="Env_Response_Regulator"/>
</dbReference>
<dbReference type="Proteomes" id="UP000015453">
    <property type="component" value="Unassembled WGS sequence"/>
</dbReference>
<dbReference type="AlphaFoldDB" id="S8E4W8"/>
<keyword evidence="3" id="KW-1185">Reference proteome</keyword>
<comment type="caution">
    <text evidence="2">The sequence shown here is derived from an EMBL/GenBank/DDBJ whole genome shotgun (WGS) entry which is preliminary data.</text>
</comment>
<feature type="compositionally biased region" description="Polar residues" evidence="1">
    <location>
        <begin position="54"/>
        <end position="94"/>
    </location>
</feature>
<dbReference type="PANTHER" id="PTHR46136">
    <property type="entry name" value="TRANSCRIPTION FACTOR GTE8"/>
    <property type="match status" value="1"/>
</dbReference>
<protein>
    <submittedName>
        <fullName evidence="2">Uncharacterized protein</fullName>
    </submittedName>
</protein>
<evidence type="ECO:0000313" key="2">
    <source>
        <dbReference type="EMBL" id="EPS67342.1"/>
    </source>
</evidence>
<dbReference type="PANTHER" id="PTHR46136:SF19">
    <property type="entry name" value="TRANSCRIPTION FACTOR GTE12"/>
    <property type="match status" value="1"/>
</dbReference>
<evidence type="ECO:0000313" key="3">
    <source>
        <dbReference type="Proteomes" id="UP000015453"/>
    </source>
</evidence>
<sequence>MNARLKNIPTNGLHYKKSLLLRRDGNGFPESRVGEEAAQTRCSSMEKNTEEDTQPSISSKQCHSTDSKLNLETTETTHSGTSDPTPSDGCTPQLSPKHAERAAMLKERFAGLIRKATSHSELSNKSSDPSSKRKENVKLEDSNVKEVSSTLEENRAATRMEIEKMEKQHALFEGDSSAVKELMILCCADGFEEFFETNPLEKFGLFLKHDDEEDDDDDWSSALEEGEIQA</sequence>
<feature type="region of interest" description="Disordered" evidence="1">
    <location>
        <begin position="24"/>
        <end position="98"/>
    </location>
</feature>